<keyword evidence="3" id="KW-1185">Reference proteome</keyword>
<dbReference type="InterPro" id="IPR036047">
    <property type="entry name" value="F-box-like_dom_sf"/>
</dbReference>
<dbReference type="InterPro" id="IPR001810">
    <property type="entry name" value="F-box_dom"/>
</dbReference>
<protein>
    <submittedName>
        <fullName evidence="2">AAA family ATPase</fullName>
    </submittedName>
</protein>
<gene>
    <name evidence="2" type="ORF">TCAP_04545</name>
</gene>
<dbReference type="Pfam" id="PF00646">
    <property type="entry name" value="F-box"/>
    <property type="match status" value="1"/>
</dbReference>
<dbReference type="OrthoDB" id="1720422at2759"/>
<accession>A0A2K3QD98</accession>
<dbReference type="AlphaFoldDB" id="A0A2K3QD98"/>
<proteinExistence type="predicted"/>
<dbReference type="Gene3D" id="3.80.10.10">
    <property type="entry name" value="Ribonuclease Inhibitor"/>
    <property type="match status" value="1"/>
</dbReference>
<evidence type="ECO:0000313" key="3">
    <source>
        <dbReference type="Proteomes" id="UP000236621"/>
    </source>
</evidence>
<dbReference type="Proteomes" id="UP000236621">
    <property type="component" value="Unassembled WGS sequence"/>
</dbReference>
<dbReference type="SUPFAM" id="SSF81383">
    <property type="entry name" value="F-box domain"/>
    <property type="match status" value="1"/>
</dbReference>
<comment type="caution">
    <text evidence="2">The sequence shown here is derived from an EMBL/GenBank/DDBJ whole genome shotgun (WGS) entry which is preliminary data.</text>
</comment>
<evidence type="ECO:0000259" key="1">
    <source>
        <dbReference type="PROSITE" id="PS50181"/>
    </source>
</evidence>
<dbReference type="PROSITE" id="PS50181">
    <property type="entry name" value="FBOX"/>
    <property type="match status" value="1"/>
</dbReference>
<name>A0A2K3QD98_9HYPO</name>
<feature type="domain" description="F-box" evidence="1">
    <location>
        <begin position="3"/>
        <end position="48"/>
    </location>
</feature>
<organism evidence="2 3">
    <name type="scientific">Tolypocladium capitatum</name>
    <dbReference type="NCBI Taxonomy" id="45235"/>
    <lineage>
        <taxon>Eukaryota</taxon>
        <taxon>Fungi</taxon>
        <taxon>Dikarya</taxon>
        <taxon>Ascomycota</taxon>
        <taxon>Pezizomycotina</taxon>
        <taxon>Sordariomycetes</taxon>
        <taxon>Hypocreomycetidae</taxon>
        <taxon>Hypocreales</taxon>
        <taxon>Ophiocordycipitaceae</taxon>
        <taxon>Tolypocladium</taxon>
    </lineage>
</organism>
<sequence>MTADCFSDLPIDVLRLVGDELRPRDLKSLSLVSKKIHEAFAKPLWSRVIVQLHHHFELPYLKVPPPTSPPSLSAMWHTTDLRLHSEIYGWTQTRCPHHLVDRRPRFDYQQTGAFPSVPVRLSDGLYRTLEAFTRLAETVLVPIPEKQLSAFRYWYPLQYLTVARDIVDGKEQLGPRHLLVARFLLRSLRLTTDYTCKHVRDAPDLSPFSQLESFSWRAPTIGDFDPLRHVIRQNCTNLRHLEIDLVSDCRFQSAQGPSIGPDCDGQWHFDTELLTPPPSSHPLCAPMLSNLHTLKLTSAPLSSSQIQIIDIRTLRSLILRKCTGWQDFLRNVLDFGVPTRLKSLEIQEKTDACTPVCRVLREPSNPLGSTLARFLGAFGGLEDLFLGLKGPIGFNVLTNAHRHQNTLRRLVLQQRGIGGSVGDKDLIRPVLDVPLLPVDPHVPDDAWIDPSRNPLVGLNLYSIGLTCASEFMETLLLPFCSESSSLELVHIRQSGRDLMYHGVGSYAMDPDTRRRHGRIQVSAVSDLRDDFLYFAMWLFGPHGIASVKALAFGDFACGFLYNRQWPGHNFVMLRNDCALPKPPFSFLNLTSEHGRDFVDRHRRVLEACPTDQLIRPYRPI</sequence>
<dbReference type="EMBL" id="NRSZ01000729">
    <property type="protein sequence ID" value="PNY25514.1"/>
    <property type="molecule type" value="Genomic_DNA"/>
</dbReference>
<evidence type="ECO:0000313" key="2">
    <source>
        <dbReference type="EMBL" id="PNY25514.1"/>
    </source>
</evidence>
<reference evidence="2 3" key="1">
    <citation type="submission" date="2017-08" db="EMBL/GenBank/DDBJ databases">
        <title>Harnessing the power of phylogenomics to disentangle the directionality and signatures of interkingdom host jumping in the parasitic fungal genus Tolypocladium.</title>
        <authorList>
            <person name="Quandt C.A."/>
            <person name="Patterson W."/>
            <person name="Spatafora J.W."/>
        </authorList>
    </citation>
    <scope>NUCLEOTIDE SEQUENCE [LARGE SCALE GENOMIC DNA]</scope>
    <source>
        <strain evidence="2 3">CBS 113982</strain>
    </source>
</reference>
<dbReference type="InterPro" id="IPR032675">
    <property type="entry name" value="LRR_dom_sf"/>
</dbReference>